<evidence type="ECO:0000313" key="1">
    <source>
        <dbReference type="Proteomes" id="UP000038045"/>
    </source>
</evidence>
<sequence length="145" mass="16990">MPGSLMNMNFYVYIGYKTLDDGQFVFGLVHPSFDKKGKKKEKYCLAYVNEGEEYHDCGKIRIFTNNSFDKKNCRFSKKESESGYNLVLKNGRIPISVICNRAIYYGYYDKTNNTINYVNMYKKKAQTKPLNSKKKNVYYLHCKGE</sequence>
<proteinExistence type="predicted"/>
<keyword evidence="1" id="KW-1185">Reference proteome</keyword>
<name>A0A0N4Z521_PARTI</name>
<accession>A0A0N4Z521</accession>
<protein>
    <submittedName>
        <fullName evidence="2">Uncharacterized protein</fullName>
    </submittedName>
</protein>
<dbReference type="AlphaFoldDB" id="A0A0N4Z521"/>
<organism evidence="1 2">
    <name type="scientific">Parastrongyloides trichosuri</name>
    <name type="common">Possum-specific nematode worm</name>
    <dbReference type="NCBI Taxonomy" id="131310"/>
    <lineage>
        <taxon>Eukaryota</taxon>
        <taxon>Metazoa</taxon>
        <taxon>Ecdysozoa</taxon>
        <taxon>Nematoda</taxon>
        <taxon>Chromadorea</taxon>
        <taxon>Rhabditida</taxon>
        <taxon>Tylenchina</taxon>
        <taxon>Panagrolaimomorpha</taxon>
        <taxon>Strongyloidoidea</taxon>
        <taxon>Strongyloididae</taxon>
        <taxon>Parastrongyloides</taxon>
    </lineage>
</organism>
<reference evidence="2" key="1">
    <citation type="submission" date="2017-02" db="UniProtKB">
        <authorList>
            <consortium name="WormBaseParasite"/>
        </authorList>
    </citation>
    <scope>IDENTIFICATION</scope>
</reference>
<dbReference type="WBParaSite" id="PTRK_0000208500.1">
    <property type="protein sequence ID" value="PTRK_0000208500.1"/>
    <property type="gene ID" value="PTRK_0000208500"/>
</dbReference>
<dbReference type="Proteomes" id="UP000038045">
    <property type="component" value="Unplaced"/>
</dbReference>
<evidence type="ECO:0000313" key="2">
    <source>
        <dbReference type="WBParaSite" id="PTRK_0000208500.1"/>
    </source>
</evidence>